<protein>
    <submittedName>
        <fullName evidence="1">Uncharacterized protein</fullName>
    </submittedName>
</protein>
<keyword evidence="2" id="KW-1185">Reference proteome</keyword>
<evidence type="ECO:0000313" key="2">
    <source>
        <dbReference type="Proteomes" id="UP000240987"/>
    </source>
</evidence>
<comment type="caution">
    <text evidence="1">The sequence shown here is derived from an EMBL/GenBank/DDBJ whole genome shotgun (WGS) entry which is preliminary data.</text>
</comment>
<reference evidence="1 2" key="1">
    <citation type="submission" date="2018-01" db="EMBL/GenBank/DDBJ databases">
        <title>Whole genome sequencing of Histamine producing bacteria.</title>
        <authorList>
            <person name="Butler K."/>
        </authorList>
    </citation>
    <scope>NUCLEOTIDE SEQUENCE [LARGE SCALE GENOMIC DNA]</scope>
    <source>
        <strain evidence="1 2">JCM 12947</strain>
    </source>
</reference>
<dbReference type="EMBL" id="PYMJ01000043">
    <property type="protein sequence ID" value="PSU44747.1"/>
    <property type="molecule type" value="Genomic_DNA"/>
</dbReference>
<evidence type="ECO:0000313" key="1">
    <source>
        <dbReference type="EMBL" id="PSU44747.1"/>
    </source>
</evidence>
<dbReference type="Proteomes" id="UP000240987">
    <property type="component" value="Unassembled WGS sequence"/>
</dbReference>
<dbReference type="AlphaFoldDB" id="A0A2T3J7K5"/>
<accession>A0A2T3J7K5</accession>
<proteinExistence type="predicted"/>
<name>A0A2T3J7K5_9GAMM</name>
<organism evidence="1 2">
    <name type="scientific">Photobacterium frigidiphilum</name>
    <dbReference type="NCBI Taxonomy" id="264736"/>
    <lineage>
        <taxon>Bacteria</taxon>
        <taxon>Pseudomonadati</taxon>
        <taxon>Pseudomonadota</taxon>
        <taxon>Gammaproteobacteria</taxon>
        <taxon>Vibrionales</taxon>
        <taxon>Vibrionaceae</taxon>
        <taxon>Photobacterium</taxon>
    </lineage>
</organism>
<dbReference type="SUPFAM" id="SSF56935">
    <property type="entry name" value="Porins"/>
    <property type="match status" value="1"/>
</dbReference>
<dbReference type="RefSeq" id="WP_107245479.1">
    <property type="nucleotide sequence ID" value="NZ_PYMJ01000043.1"/>
</dbReference>
<dbReference type="OrthoDB" id="9773582at2"/>
<sequence>MNQPRDNDTGGGKYATEDHWRAMPNLSVRGRYSFTEKVSLPIKTQYQWWDNDNYLYAEVGINYKLNPAWDIGLMYGYSDTT</sequence>
<gene>
    <name evidence="1" type="ORF">C9J12_25970</name>
</gene>